<dbReference type="OrthoDB" id="8532973at2"/>
<feature type="chain" id="PRO_5015341707" evidence="1">
    <location>
        <begin position="22"/>
        <end position="294"/>
    </location>
</feature>
<gene>
    <name evidence="2" type="ORF">NMK_3122</name>
</gene>
<keyword evidence="3" id="KW-1185">Reference proteome</keyword>
<dbReference type="EMBL" id="BDOQ01000019">
    <property type="protein sequence ID" value="GBG15514.1"/>
    <property type="molecule type" value="Genomic_DNA"/>
</dbReference>
<proteinExistence type="predicted"/>
<protein>
    <submittedName>
        <fullName evidence="2">Prolyl-tRNA synthetase</fullName>
    </submittedName>
</protein>
<dbReference type="GO" id="GO:0004812">
    <property type="term" value="F:aminoacyl-tRNA ligase activity"/>
    <property type="evidence" value="ECO:0007669"/>
    <property type="project" value="UniProtKB-KW"/>
</dbReference>
<evidence type="ECO:0000256" key="1">
    <source>
        <dbReference type="SAM" id="SignalP"/>
    </source>
</evidence>
<keyword evidence="1" id="KW-0732">Signal</keyword>
<evidence type="ECO:0000313" key="2">
    <source>
        <dbReference type="EMBL" id="GBG15514.1"/>
    </source>
</evidence>
<dbReference type="Proteomes" id="UP000245081">
    <property type="component" value="Unassembled WGS sequence"/>
</dbReference>
<dbReference type="SUPFAM" id="SSF51004">
    <property type="entry name" value="C-terminal (heme d1) domain of cytochrome cd1-nitrite reductase"/>
    <property type="match status" value="1"/>
</dbReference>
<sequence length="294" mass="31785">MQIKLFIAAGLLLGIAPWAHSAVLPEAADTMKIVLAKKPTTRPMGVAYVPDYKRYYIADGGLGGVDENGGVPTPKSEVHAFGADGVYLQSGKPGLDSRSLYYNPNSRKLEAITYNISSDAGFTPNAGVFSVVLDDKGALVSDRDQVGNYNPAFGEAGTMPSYDPAGNRYFAKQARSNKVLVVKLESREKIAEINLDLNAAGVQFDDISDHYVAWTGIPSEELAVLDVDHKAILVFDQNGKFVGRSALPAGIKLRAQNHYNGLGYANGMFFVYSETEGEFGTYHGYRISDQAKSE</sequence>
<dbReference type="AlphaFoldDB" id="A0A2R5FHI0"/>
<dbReference type="InterPro" id="IPR011048">
    <property type="entry name" value="Haem_d1_sf"/>
</dbReference>
<name>A0A2R5FHI0_9PROT</name>
<keyword evidence="2" id="KW-0030">Aminoacyl-tRNA synthetase</keyword>
<keyword evidence="2" id="KW-0436">Ligase</keyword>
<accession>A0A2R5FHI0</accession>
<reference evidence="2 3" key="1">
    <citation type="journal article" date="2018" name="Environ. Microbiol.">
        <title>Isolation and genomic characterization of Novimethylophilus kurashikiensis gen. nov. sp. nov., a new lanthanide-dependent methylotrophic species of Methylophilaceae.</title>
        <authorList>
            <person name="Lv H."/>
            <person name="Sahin N."/>
            <person name="Tani A."/>
        </authorList>
    </citation>
    <scope>NUCLEOTIDE SEQUENCE [LARGE SCALE GENOMIC DNA]</scope>
    <source>
        <strain evidence="2 3">La2-4</strain>
    </source>
</reference>
<comment type="caution">
    <text evidence="2">The sequence shown here is derived from an EMBL/GenBank/DDBJ whole genome shotgun (WGS) entry which is preliminary data.</text>
</comment>
<evidence type="ECO:0000313" key="3">
    <source>
        <dbReference type="Proteomes" id="UP000245081"/>
    </source>
</evidence>
<feature type="signal peptide" evidence="1">
    <location>
        <begin position="1"/>
        <end position="21"/>
    </location>
</feature>
<organism evidence="2 3">
    <name type="scientific">Novimethylophilus kurashikiensis</name>
    <dbReference type="NCBI Taxonomy" id="1825523"/>
    <lineage>
        <taxon>Bacteria</taxon>
        <taxon>Pseudomonadati</taxon>
        <taxon>Pseudomonadota</taxon>
        <taxon>Betaproteobacteria</taxon>
        <taxon>Nitrosomonadales</taxon>
        <taxon>Methylophilaceae</taxon>
        <taxon>Novimethylophilus</taxon>
    </lineage>
</organism>
<dbReference type="RefSeq" id="WP_109016668.1">
    <property type="nucleotide sequence ID" value="NZ_BDOQ01000019.1"/>
</dbReference>